<dbReference type="EMBL" id="BARU01015945">
    <property type="protein sequence ID" value="GAH56926.1"/>
    <property type="molecule type" value="Genomic_DNA"/>
</dbReference>
<name>X1GG91_9ZZZZ</name>
<reference evidence="1" key="1">
    <citation type="journal article" date="2014" name="Front. Microbiol.">
        <title>High frequency of phylogenetically diverse reductive dehalogenase-homologous genes in deep subseafloor sedimentary metagenomes.</title>
        <authorList>
            <person name="Kawai M."/>
            <person name="Futagami T."/>
            <person name="Toyoda A."/>
            <person name="Takaki Y."/>
            <person name="Nishi S."/>
            <person name="Hori S."/>
            <person name="Arai W."/>
            <person name="Tsubouchi T."/>
            <person name="Morono Y."/>
            <person name="Uchiyama I."/>
            <person name="Ito T."/>
            <person name="Fujiyama A."/>
            <person name="Inagaki F."/>
            <person name="Takami H."/>
        </authorList>
    </citation>
    <scope>NUCLEOTIDE SEQUENCE</scope>
    <source>
        <strain evidence="1">Expedition CK06-06</strain>
    </source>
</reference>
<gene>
    <name evidence="1" type="ORF">S03H2_27007</name>
</gene>
<dbReference type="AlphaFoldDB" id="X1GG91"/>
<protein>
    <submittedName>
        <fullName evidence="1">Uncharacterized protein</fullName>
    </submittedName>
</protein>
<accession>X1GG91</accession>
<organism evidence="1">
    <name type="scientific">marine sediment metagenome</name>
    <dbReference type="NCBI Taxonomy" id="412755"/>
    <lineage>
        <taxon>unclassified sequences</taxon>
        <taxon>metagenomes</taxon>
        <taxon>ecological metagenomes</taxon>
    </lineage>
</organism>
<evidence type="ECO:0000313" key="1">
    <source>
        <dbReference type="EMBL" id="GAH56926.1"/>
    </source>
</evidence>
<sequence length="51" mass="5526">MSINKKLVVCLLAAFTFLVTSVVTGRAAEKSILDKVLEKGVVRVGTMLDYP</sequence>
<comment type="caution">
    <text evidence="1">The sequence shown here is derived from an EMBL/GenBank/DDBJ whole genome shotgun (WGS) entry which is preliminary data.</text>
</comment>
<proteinExistence type="predicted"/>
<feature type="non-terminal residue" evidence="1">
    <location>
        <position position="51"/>
    </location>
</feature>